<gene>
    <name evidence="2" type="ORF">RM764_34110</name>
</gene>
<dbReference type="InterPro" id="IPR038232">
    <property type="entry name" value="PknH-like_Extracell_sf"/>
</dbReference>
<dbReference type="RefSeq" id="WP_311699419.1">
    <property type="nucleotide sequence ID" value="NZ_JAVREY010000063.1"/>
</dbReference>
<accession>A0ABU2U4A5</accession>
<dbReference type="EMBL" id="JAVREY010000063">
    <property type="protein sequence ID" value="MDT0467970.1"/>
    <property type="molecule type" value="Genomic_DNA"/>
</dbReference>
<sequence>MALGVTAACGGSGAKVHSVASQAAGPQKAEAASLDPRVQAVVLSEKQLHVVAFSDTDFPLLKRAPRYDRTGVTNIRYKADAGGPECTTFLNAQFLSGSYYHGLHEVDTGYVLTTTDRPVQLESMVVSYPSAREAERVIDDTRTSVKHCSNLHYRLNNYSFSFKEVVSMPIPRTGDDSTAFQGSWSMQGGNAEPWATELIRVGTVVVSVNATSSPDPFRLLQQTGKQAAAELRHEEVLAADAKGT</sequence>
<organism evidence="2 3">
    <name type="scientific">Streptomyces gibsoniae</name>
    <dbReference type="NCBI Taxonomy" id="3075529"/>
    <lineage>
        <taxon>Bacteria</taxon>
        <taxon>Bacillati</taxon>
        <taxon>Actinomycetota</taxon>
        <taxon>Actinomycetes</taxon>
        <taxon>Kitasatosporales</taxon>
        <taxon>Streptomycetaceae</taxon>
        <taxon>Streptomyces</taxon>
    </lineage>
</organism>
<proteinExistence type="predicted"/>
<dbReference type="Pfam" id="PF14032">
    <property type="entry name" value="PknH_C"/>
    <property type="match status" value="1"/>
</dbReference>
<comment type="caution">
    <text evidence="2">The sequence shown here is derived from an EMBL/GenBank/DDBJ whole genome shotgun (WGS) entry which is preliminary data.</text>
</comment>
<dbReference type="InterPro" id="IPR026954">
    <property type="entry name" value="PknH-like_Extracell"/>
</dbReference>
<evidence type="ECO:0000313" key="2">
    <source>
        <dbReference type="EMBL" id="MDT0467970.1"/>
    </source>
</evidence>
<dbReference type="Proteomes" id="UP001183809">
    <property type="component" value="Unassembled WGS sequence"/>
</dbReference>
<dbReference type="Gene3D" id="3.40.1000.70">
    <property type="entry name" value="PknH-like extracellular domain"/>
    <property type="match status" value="1"/>
</dbReference>
<reference evidence="3" key="1">
    <citation type="submission" date="2023-07" db="EMBL/GenBank/DDBJ databases">
        <title>30 novel species of actinomycetes from the DSMZ collection.</title>
        <authorList>
            <person name="Nouioui I."/>
        </authorList>
    </citation>
    <scope>NUCLEOTIDE SEQUENCE [LARGE SCALE GENOMIC DNA]</scope>
    <source>
        <strain evidence="3">DSM 41699</strain>
    </source>
</reference>
<evidence type="ECO:0000259" key="1">
    <source>
        <dbReference type="Pfam" id="PF14032"/>
    </source>
</evidence>
<name>A0ABU2U4A5_9ACTN</name>
<evidence type="ECO:0000313" key="3">
    <source>
        <dbReference type="Proteomes" id="UP001183809"/>
    </source>
</evidence>
<feature type="domain" description="PknH-like extracellular" evidence="1">
    <location>
        <begin position="103"/>
        <end position="231"/>
    </location>
</feature>
<keyword evidence="3" id="KW-1185">Reference proteome</keyword>
<protein>
    <submittedName>
        <fullName evidence="2">Sensor domain-containing protein</fullName>
    </submittedName>
</protein>